<dbReference type="Gene3D" id="1.10.3720.10">
    <property type="entry name" value="MetI-like"/>
    <property type="match status" value="2"/>
</dbReference>
<feature type="transmembrane region" description="Helical" evidence="7">
    <location>
        <begin position="409"/>
        <end position="433"/>
    </location>
</feature>
<evidence type="ECO:0000256" key="1">
    <source>
        <dbReference type="ARBA" id="ARBA00004141"/>
    </source>
</evidence>
<evidence type="ECO:0000256" key="5">
    <source>
        <dbReference type="ARBA" id="ARBA00022989"/>
    </source>
</evidence>
<keyword evidence="6 7" id="KW-0472">Membrane</keyword>
<name>A0ABN2P1V4_9ACTN</name>
<feature type="transmembrane region" description="Helical" evidence="7">
    <location>
        <begin position="215"/>
        <end position="242"/>
    </location>
</feature>
<evidence type="ECO:0000256" key="7">
    <source>
        <dbReference type="RuleBase" id="RU363032"/>
    </source>
</evidence>
<feature type="region of interest" description="Disordered" evidence="8">
    <location>
        <begin position="1"/>
        <end position="39"/>
    </location>
</feature>
<feature type="transmembrane region" description="Helical" evidence="7">
    <location>
        <begin position="616"/>
        <end position="636"/>
    </location>
</feature>
<feature type="domain" description="ABC transmembrane type-1" evidence="9">
    <location>
        <begin position="168"/>
        <end position="347"/>
    </location>
</feature>
<feature type="transmembrane region" description="Helical" evidence="7">
    <location>
        <begin position="44"/>
        <end position="62"/>
    </location>
</feature>
<keyword evidence="11" id="KW-1185">Reference proteome</keyword>
<feature type="transmembrane region" description="Helical" evidence="7">
    <location>
        <begin position="445"/>
        <end position="465"/>
    </location>
</feature>
<feature type="domain" description="ABC transmembrane type-1" evidence="9">
    <location>
        <begin position="490"/>
        <end position="669"/>
    </location>
</feature>
<comment type="caution">
    <text evidence="10">The sequence shown here is derived from an EMBL/GenBank/DDBJ whole genome shotgun (WGS) entry which is preliminary data.</text>
</comment>
<evidence type="ECO:0000256" key="4">
    <source>
        <dbReference type="ARBA" id="ARBA00022692"/>
    </source>
</evidence>
<dbReference type="SUPFAM" id="SSF161098">
    <property type="entry name" value="MetI-like"/>
    <property type="match status" value="2"/>
</dbReference>
<dbReference type="Pfam" id="PF00528">
    <property type="entry name" value="BPD_transp_1"/>
    <property type="match status" value="2"/>
</dbReference>
<dbReference type="PROSITE" id="PS50928">
    <property type="entry name" value="ABC_TM1"/>
    <property type="match status" value="2"/>
</dbReference>
<evidence type="ECO:0000259" key="9">
    <source>
        <dbReference type="PROSITE" id="PS50928"/>
    </source>
</evidence>
<feature type="transmembrane region" description="Helical" evidence="7">
    <location>
        <begin position="120"/>
        <end position="139"/>
    </location>
</feature>
<feature type="transmembrane region" description="Helical" evidence="7">
    <location>
        <begin position="648"/>
        <end position="665"/>
    </location>
</feature>
<feature type="transmembrane region" description="Helical" evidence="7">
    <location>
        <begin position="326"/>
        <end position="343"/>
    </location>
</feature>
<keyword evidence="2 7" id="KW-0813">Transport</keyword>
<proteinExistence type="inferred from homology"/>
<feature type="transmembrane region" description="Helical" evidence="7">
    <location>
        <begin position="499"/>
        <end position="518"/>
    </location>
</feature>
<keyword evidence="3" id="KW-1003">Cell membrane</keyword>
<dbReference type="CDD" id="cd06261">
    <property type="entry name" value="TM_PBP2"/>
    <property type="match status" value="2"/>
</dbReference>
<feature type="transmembrane region" description="Helical" evidence="7">
    <location>
        <begin position="145"/>
        <end position="165"/>
    </location>
</feature>
<evidence type="ECO:0000256" key="6">
    <source>
        <dbReference type="ARBA" id="ARBA00023136"/>
    </source>
</evidence>
<feature type="transmembrane region" description="Helical" evidence="7">
    <location>
        <begin position="538"/>
        <end position="564"/>
    </location>
</feature>
<evidence type="ECO:0000313" key="10">
    <source>
        <dbReference type="EMBL" id="GAA1906554.1"/>
    </source>
</evidence>
<dbReference type="PANTHER" id="PTHR47737:SF1">
    <property type="entry name" value="GLYCINE BETAINE_PROLINE BETAINE TRANSPORT SYSTEM PERMEASE PROTEIN PROW"/>
    <property type="match status" value="1"/>
</dbReference>
<keyword evidence="5 7" id="KW-1133">Transmembrane helix</keyword>
<keyword evidence="4 7" id="KW-0812">Transmembrane</keyword>
<evidence type="ECO:0000256" key="3">
    <source>
        <dbReference type="ARBA" id="ARBA00022475"/>
    </source>
</evidence>
<evidence type="ECO:0000256" key="8">
    <source>
        <dbReference type="SAM" id="MobiDB-lite"/>
    </source>
</evidence>
<reference evidence="10 11" key="1">
    <citation type="journal article" date="2019" name="Int. J. Syst. Evol. Microbiol.">
        <title>The Global Catalogue of Microorganisms (GCM) 10K type strain sequencing project: providing services to taxonomists for standard genome sequencing and annotation.</title>
        <authorList>
            <consortium name="The Broad Institute Genomics Platform"/>
            <consortium name="The Broad Institute Genome Sequencing Center for Infectious Disease"/>
            <person name="Wu L."/>
            <person name="Ma J."/>
        </authorList>
    </citation>
    <scope>NUCLEOTIDE SEQUENCE [LARGE SCALE GENOMIC DNA]</scope>
    <source>
        <strain evidence="10 11">JCM 13581</strain>
    </source>
</reference>
<dbReference type="PANTHER" id="PTHR47737">
    <property type="entry name" value="GLYCINE BETAINE/PROLINE BETAINE TRANSPORT SYSTEM PERMEASE PROTEIN PROW"/>
    <property type="match status" value="1"/>
</dbReference>
<comment type="similarity">
    <text evidence="7">Belongs to the binding-protein-dependent transport system permease family.</text>
</comment>
<feature type="transmembrane region" description="Helical" evidence="7">
    <location>
        <begin position="471"/>
        <end position="487"/>
    </location>
</feature>
<comment type="subcellular location">
    <subcellularLocation>
        <location evidence="7">Cell membrane</location>
        <topology evidence="7">Multi-pass membrane protein</topology>
    </subcellularLocation>
    <subcellularLocation>
        <location evidence="1">Membrane</location>
        <topology evidence="1">Multi-pass membrane protein</topology>
    </subcellularLocation>
</comment>
<evidence type="ECO:0000313" key="11">
    <source>
        <dbReference type="Proteomes" id="UP001501303"/>
    </source>
</evidence>
<dbReference type="EMBL" id="BAAAMJ010000010">
    <property type="protein sequence ID" value="GAA1906554.1"/>
    <property type="molecule type" value="Genomic_DNA"/>
</dbReference>
<feature type="compositionally biased region" description="Basic and acidic residues" evidence="8">
    <location>
        <begin position="13"/>
        <end position="26"/>
    </location>
</feature>
<dbReference type="InterPro" id="IPR035906">
    <property type="entry name" value="MetI-like_sf"/>
</dbReference>
<protein>
    <submittedName>
        <fullName evidence="10">ABC transporter permease subunit</fullName>
    </submittedName>
</protein>
<gene>
    <name evidence="10" type="ORF">GCM10009716_15650</name>
</gene>
<sequence>MSAPAALPSSGPREPDGPRGPDRTGHGAEAGPPARGARRRPGRLHLLGAALLTAVLGALLVADGGWPEAWTLDVRTPLSEVDRWLVLNRDSHPLFLYFLLHLSNNVTGAVETVADLLRALGWTGVTAAGTAAAWAAAGGGTGRRALRVAATALGTFAVIGLLGMWQHAMLTLALMVVAVSLAAAIGLLLGLAAGLSERGERLLRPVLDTMQVLPAFAYLLPFVLLFGIGTAPALFATVIYAVPPMARLTALGLRGADPAALEASASLGSGAWQRLVTARLPLARRRMLLGLNQTIMMALSMVVIASIIGAGGLGDRVFRALTTQNIGNALTAGICIVLIAVWLDRTTAAAGERLEDPSGGRGPARLRGRFALPAAAAVTAAGWAAGRVLGQDTWPQEWTVSITRPVNDAVDWLVVSFGSGVPVLGGTLTWAEGFTRWVLNPMRDALWATPWWALLLVAGVLGYLAGRLRNALTVVGALAVIGALGLWDKSLNTLSQVVAALLVTLLLGLAIGVLAARSGRLERALRPVLDVMQTMPQFIYLIPVVALFGVGRIAAIMAAVVYALPAVIRITTQGIGQVDPTVQEAARSLGATSWQQLRQVQLPLARPQLLLAVNQGVVLVLAVVVVGGLVGGGALGFDVVYGLQRGDLGVGLSAGIAIVCLGLMLDRMTQPAAARRPEH</sequence>
<dbReference type="InterPro" id="IPR000515">
    <property type="entry name" value="MetI-like"/>
</dbReference>
<organism evidence="10 11">
    <name type="scientific">Streptomyces sodiiphilus</name>
    <dbReference type="NCBI Taxonomy" id="226217"/>
    <lineage>
        <taxon>Bacteria</taxon>
        <taxon>Bacillati</taxon>
        <taxon>Actinomycetota</taxon>
        <taxon>Actinomycetes</taxon>
        <taxon>Kitasatosporales</taxon>
        <taxon>Streptomycetaceae</taxon>
        <taxon>Streptomyces</taxon>
    </lineage>
</organism>
<feature type="transmembrane region" description="Helical" evidence="7">
    <location>
        <begin position="294"/>
        <end position="314"/>
    </location>
</feature>
<feature type="transmembrane region" description="Helical" evidence="7">
    <location>
        <begin position="172"/>
        <end position="195"/>
    </location>
</feature>
<evidence type="ECO:0000256" key="2">
    <source>
        <dbReference type="ARBA" id="ARBA00022448"/>
    </source>
</evidence>
<dbReference type="Proteomes" id="UP001501303">
    <property type="component" value="Unassembled WGS sequence"/>
</dbReference>
<dbReference type="RefSeq" id="WP_344259788.1">
    <property type="nucleotide sequence ID" value="NZ_BAAAMJ010000010.1"/>
</dbReference>
<accession>A0ABN2P1V4</accession>